<organism evidence="1 2">
    <name type="scientific">Fructilactobacillus carniphilus</name>
    <dbReference type="NCBI Taxonomy" id="2940297"/>
    <lineage>
        <taxon>Bacteria</taxon>
        <taxon>Bacillati</taxon>
        <taxon>Bacillota</taxon>
        <taxon>Bacilli</taxon>
        <taxon>Lactobacillales</taxon>
        <taxon>Lactobacillaceae</taxon>
        <taxon>Fructilactobacillus</taxon>
    </lineage>
</organism>
<dbReference type="EMBL" id="CP097121">
    <property type="protein sequence ID" value="USS90372.1"/>
    <property type="molecule type" value="Genomic_DNA"/>
</dbReference>
<keyword evidence="2" id="KW-1185">Reference proteome</keyword>
<sequence length="230" mass="25256">MTKMHHQERILETNRFVENPKFKSALNVVQSLTKNTNIELDIPITTFNLTNSLKIVLQATDTFANLNGSNVFTISKGSLSKIDLSQWFSDTFNLPSPVLDVVIGKLMDISLLQNIMDGQLSLSYSIDDDGFYTVSLSINIFKVKLGNTEWDTEVNLEIDLKIKPSNLPVVKQGIEAVDFAFGHTSEIFFALAITAVLIATPAVIEGIATDAIVNTAIIGLCSLIQKAFGM</sequence>
<proteinExistence type="predicted"/>
<reference evidence="1" key="1">
    <citation type="submission" date="2022-05" db="EMBL/GenBank/DDBJ databases">
        <authorList>
            <person name="Oliphant S.A."/>
            <person name="Watson-Haigh N.S."/>
            <person name="Sumby K.M."/>
            <person name="Gardner J.M."/>
            <person name="Jiranek V."/>
        </authorList>
    </citation>
    <scope>NUCLEOTIDE SEQUENCE</scope>
    <source>
        <strain evidence="1">KI4_A6</strain>
    </source>
</reference>
<protein>
    <submittedName>
        <fullName evidence="1">Uncharacterized protein</fullName>
    </submittedName>
</protein>
<accession>A0ABY5BVK8</accession>
<gene>
    <name evidence="1" type="ORF">M3M37_05895</name>
</gene>
<evidence type="ECO:0000313" key="2">
    <source>
        <dbReference type="Proteomes" id="UP001056164"/>
    </source>
</evidence>
<dbReference type="RefSeq" id="WP_252794895.1">
    <property type="nucleotide sequence ID" value="NZ_CP097121.1"/>
</dbReference>
<evidence type="ECO:0000313" key="1">
    <source>
        <dbReference type="EMBL" id="USS90372.1"/>
    </source>
</evidence>
<name>A0ABY5BVK8_9LACO</name>
<dbReference type="Proteomes" id="UP001056164">
    <property type="component" value="Chromosome"/>
</dbReference>